<evidence type="ECO:0000256" key="9">
    <source>
        <dbReference type="HAMAP-Rule" id="MF_01463"/>
    </source>
</evidence>
<dbReference type="AlphaFoldDB" id="A0A9X1SXV4"/>
<comment type="subunit">
    <text evidence="9">Forms a complex with SecF. Part of the essential Sec protein translocation apparatus which comprises SecA, SecYEG and auxiliary proteins SecDF. Other proteins may also be involved.</text>
</comment>
<evidence type="ECO:0000256" key="7">
    <source>
        <dbReference type="ARBA" id="ARBA00023010"/>
    </source>
</evidence>
<feature type="transmembrane region" description="Helical" evidence="9">
    <location>
        <begin position="447"/>
        <end position="472"/>
    </location>
</feature>
<feature type="domain" description="SecDF P1 head subdomain" evidence="13">
    <location>
        <begin position="265"/>
        <end position="375"/>
    </location>
</feature>
<evidence type="ECO:0000256" key="1">
    <source>
        <dbReference type="ARBA" id="ARBA00004651"/>
    </source>
</evidence>
<evidence type="ECO:0000313" key="15">
    <source>
        <dbReference type="Proteomes" id="UP001138997"/>
    </source>
</evidence>
<dbReference type="SUPFAM" id="SSF82866">
    <property type="entry name" value="Multidrug efflux transporter AcrB transmembrane domain"/>
    <property type="match status" value="1"/>
</dbReference>
<dbReference type="InterPro" id="IPR054384">
    <property type="entry name" value="SecDF_P1_head"/>
</dbReference>
<keyword evidence="7 9" id="KW-0811">Translocation</keyword>
<organism evidence="14 15">
    <name type="scientific">Kineosporia babensis</name>
    <dbReference type="NCBI Taxonomy" id="499548"/>
    <lineage>
        <taxon>Bacteria</taxon>
        <taxon>Bacillati</taxon>
        <taxon>Actinomycetota</taxon>
        <taxon>Actinomycetes</taxon>
        <taxon>Kineosporiales</taxon>
        <taxon>Kineosporiaceae</taxon>
        <taxon>Kineosporia</taxon>
    </lineage>
</organism>
<name>A0A9X1SXV4_9ACTN</name>
<evidence type="ECO:0000256" key="8">
    <source>
        <dbReference type="ARBA" id="ARBA00023136"/>
    </source>
</evidence>
<comment type="function">
    <text evidence="9">Part of the Sec protein translocase complex. Interacts with the SecYEG preprotein conducting channel. SecDF uses the proton motive force (PMF) to complete protein translocation after the ATP-dependent function of SecA.</text>
</comment>
<evidence type="ECO:0000256" key="6">
    <source>
        <dbReference type="ARBA" id="ARBA00022989"/>
    </source>
</evidence>
<feature type="compositionally biased region" description="Basic and acidic residues" evidence="10">
    <location>
        <begin position="149"/>
        <end position="164"/>
    </location>
</feature>
<comment type="caution">
    <text evidence="9">Lacks conserved residue(s) required for the propagation of feature annotation.</text>
</comment>
<feature type="region of interest" description="Disordered" evidence="10">
    <location>
        <begin position="577"/>
        <end position="634"/>
    </location>
</feature>
<feature type="domain" description="Protein export membrane protein SecD/SecF C-terminal" evidence="11">
    <location>
        <begin position="376"/>
        <end position="551"/>
    </location>
</feature>
<protein>
    <recommendedName>
        <fullName evidence="9">Protein translocase subunit SecD</fullName>
    </recommendedName>
</protein>
<feature type="compositionally biased region" description="Polar residues" evidence="10">
    <location>
        <begin position="618"/>
        <end position="634"/>
    </location>
</feature>
<feature type="compositionally biased region" description="Low complexity" evidence="10">
    <location>
        <begin position="590"/>
        <end position="606"/>
    </location>
</feature>
<feature type="region of interest" description="Disordered" evidence="10">
    <location>
        <begin position="122"/>
        <end position="218"/>
    </location>
</feature>
<reference evidence="14" key="1">
    <citation type="submission" date="2021-11" db="EMBL/GenBank/DDBJ databases">
        <title>Streptomyces corallinus and Kineosporia corallina sp. nov., two new coral-derived marine actinobacteria.</title>
        <authorList>
            <person name="Buangrab K."/>
            <person name="Sutthacheep M."/>
            <person name="Yeemin T."/>
            <person name="Harunari E."/>
            <person name="Igarashi Y."/>
            <person name="Sripreechasak P."/>
            <person name="Kanchanasin P."/>
            <person name="Tanasupawat S."/>
            <person name="Phongsopitanun W."/>
        </authorList>
    </citation>
    <scope>NUCLEOTIDE SEQUENCE</scope>
    <source>
        <strain evidence="14">JCM 31032</strain>
    </source>
</reference>
<evidence type="ECO:0000256" key="2">
    <source>
        <dbReference type="ARBA" id="ARBA00022448"/>
    </source>
</evidence>
<dbReference type="InterPro" id="IPR022813">
    <property type="entry name" value="SecD/SecF_arch_bac"/>
</dbReference>
<dbReference type="Gene3D" id="3.30.1360.200">
    <property type="match status" value="1"/>
</dbReference>
<evidence type="ECO:0000259" key="11">
    <source>
        <dbReference type="Pfam" id="PF02355"/>
    </source>
</evidence>
<sequence length="634" mass="65924">MVAILAVVYAVVGIRTVTSDGGWTPALALDLEGGTEIILEPRPLNGENITPTSEQLNEAVNVIRQRVDGSGVSEAEITTQSGKNIVVSLPGNPDEETRNLVKQSAQMNFRPVLIAAAVGMPTTTPTESAGDEDAETGATPSASATPKADGADQADKDKAEKTDEKSEESDENNRVVPQGLKAAATPTTEPTGSASASADTETPATETPATADPSTGTASDLAQITPELQQQFEAETCQDLTKIQSTDVDPAKPMVTCEQDASFKYILGPVEVPGSDIKTASAGLGTSQSGVSTGAWVVKLEFNSEGADKFGEVTERLFNLSGAQNQFAIVLDQLVVSAPQSNAVIRDGNAEISGNFNQDSAQLLAQQLKFGSLPVSFQVQTENQISALLGGEQLQRGLLAGLIGLVLVVIYSLLQYRALGLVTIFSLGMAGALTYGLVVLLGETEGYRLSLAGVTGLIVAIGITADSFIVYFERVRDEVREGRPLQSAVEAGWKRARRTILASDAVNFVAAIVLYLVAVGGVRGFAFTLGLTTLIDVIIVFLFTKPAVTLLARTHFFAGGHALSGFSAKQLGRPSAYAGRGRTRTAPAVSGGSDSIAARRAAAARGDAAEPEPGDPGGSSSQDHVTTSGSGRNS</sequence>
<keyword evidence="15" id="KW-1185">Reference proteome</keyword>
<accession>A0A9X1SXV4</accession>
<dbReference type="InterPro" id="IPR048634">
    <property type="entry name" value="SecD_SecF_C"/>
</dbReference>
<evidence type="ECO:0000259" key="12">
    <source>
        <dbReference type="Pfam" id="PF21760"/>
    </source>
</evidence>
<dbReference type="NCBIfam" id="TIGR01129">
    <property type="entry name" value="secD"/>
    <property type="match status" value="1"/>
</dbReference>
<dbReference type="Pfam" id="PF22599">
    <property type="entry name" value="SecDF_P1_head"/>
    <property type="match status" value="1"/>
</dbReference>
<dbReference type="Proteomes" id="UP001138997">
    <property type="component" value="Unassembled WGS sequence"/>
</dbReference>
<dbReference type="Pfam" id="PF21760">
    <property type="entry name" value="SecD_1st"/>
    <property type="match status" value="1"/>
</dbReference>
<evidence type="ECO:0000256" key="5">
    <source>
        <dbReference type="ARBA" id="ARBA00022927"/>
    </source>
</evidence>
<dbReference type="GO" id="GO:0005886">
    <property type="term" value="C:plasma membrane"/>
    <property type="evidence" value="ECO:0007669"/>
    <property type="project" value="UniProtKB-SubCell"/>
</dbReference>
<dbReference type="GO" id="GO:0015450">
    <property type="term" value="F:protein-transporting ATPase activity"/>
    <property type="evidence" value="ECO:0007669"/>
    <property type="project" value="InterPro"/>
</dbReference>
<dbReference type="EMBL" id="JAJOMB010000029">
    <property type="protein sequence ID" value="MCD5316376.1"/>
    <property type="molecule type" value="Genomic_DNA"/>
</dbReference>
<evidence type="ECO:0000256" key="3">
    <source>
        <dbReference type="ARBA" id="ARBA00022475"/>
    </source>
</evidence>
<dbReference type="NCBIfam" id="TIGR00916">
    <property type="entry name" value="2A0604s01"/>
    <property type="match status" value="1"/>
</dbReference>
<dbReference type="GO" id="GO:0006605">
    <property type="term" value="P:protein targeting"/>
    <property type="evidence" value="ECO:0007669"/>
    <property type="project" value="UniProtKB-UniRule"/>
</dbReference>
<dbReference type="PANTHER" id="PTHR30081">
    <property type="entry name" value="PROTEIN-EXPORT MEMBRANE PROTEIN SEC"/>
    <property type="match status" value="1"/>
</dbReference>
<evidence type="ECO:0000259" key="13">
    <source>
        <dbReference type="Pfam" id="PF22599"/>
    </source>
</evidence>
<dbReference type="InterPro" id="IPR048631">
    <property type="entry name" value="SecD_1st"/>
</dbReference>
<dbReference type="Gene3D" id="3.30.70.3220">
    <property type="match status" value="1"/>
</dbReference>
<comment type="subcellular location">
    <subcellularLocation>
        <location evidence="1 9">Cell membrane</location>
        <topology evidence="1 9">Multi-pass membrane protein</topology>
    </subcellularLocation>
</comment>
<gene>
    <name evidence="9 14" type="primary">secD</name>
    <name evidence="14" type="ORF">LR394_36315</name>
</gene>
<dbReference type="GO" id="GO:0065002">
    <property type="term" value="P:intracellular protein transmembrane transport"/>
    <property type="evidence" value="ECO:0007669"/>
    <property type="project" value="UniProtKB-UniRule"/>
</dbReference>
<proteinExistence type="inferred from homology"/>
<keyword evidence="8 9" id="KW-0472">Membrane</keyword>
<comment type="similarity">
    <text evidence="9">Belongs to the SecD/SecF family. SecD subfamily.</text>
</comment>
<keyword evidence="5 9" id="KW-0653">Protein transport</keyword>
<dbReference type="InterPro" id="IPR055344">
    <property type="entry name" value="SecD_SecF_C_bact"/>
</dbReference>
<dbReference type="RefSeq" id="WP_231449227.1">
    <property type="nucleotide sequence ID" value="NZ_JAJOMB010000029.1"/>
</dbReference>
<feature type="domain" description="Protein translocase subunit SecDF P1" evidence="12">
    <location>
        <begin position="57"/>
        <end position="112"/>
    </location>
</feature>
<keyword evidence="2 9" id="KW-0813">Transport</keyword>
<feature type="compositionally biased region" description="Low complexity" evidence="10">
    <location>
        <begin position="193"/>
        <end position="215"/>
    </location>
</feature>
<dbReference type="PANTHER" id="PTHR30081:SF1">
    <property type="entry name" value="PROTEIN TRANSLOCASE SUBUNIT SECD"/>
    <property type="match status" value="1"/>
</dbReference>
<evidence type="ECO:0000256" key="4">
    <source>
        <dbReference type="ARBA" id="ARBA00022692"/>
    </source>
</evidence>
<keyword evidence="6 9" id="KW-1133">Transmembrane helix</keyword>
<dbReference type="GO" id="GO:0043952">
    <property type="term" value="P:protein transport by the Sec complex"/>
    <property type="evidence" value="ECO:0007669"/>
    <property type="project" value="UniProtKB-UniRule"/>
</dbReference>
<dbReference type="Pfam" id="PF02355">
    <property type="entry name" value="SecD_SecF_C"/>
    <property type="match status" value="1"/>
</dbReference>
<feature type="transmembrane region" description="Helical" evidence="9">
    <location>
        <begin position="500"/>
        <end position="518"/>
    </location>
</feature>
<feature type="transmembrane region" description="Helical" evidence="9">
    <location>
        <begin position="421"/>
        <end position="441"/>
    </location>
</feature>
<feature type="transmembrane region" description="Helical" evidence="9">
    <location>
        <begin position="397"/>
        <end position="414"/>
    </location>
</feature>
<dbReference type="InterPro" id="IPR005791">
    <property type="entry name" value="SecD"/>
</dbReference>
<comment type="caution">
    <text evidence="14">The sequence shown here is derived from an EMBL/GenBank/DDBJ whole genome shotgun (WGS) entry which is preliminary data.</text>
</comment>
<keyword evidence="3 9" id="KW-1003">Cell membrane</keyword>
<keyword evidence="4 9" id="KW-0812">Transmembrane</keyword>
<dbReference type="HAMAP" id="MF_01463_B">
    <property type="entry name" value="SecD_B"/>
    <property type="match status" value="1"/>
</dbReference>
<evidence type="ECO:0000256" key="10">
    <source>
        <dbReference type="SAM" id="MobiDB-lite"/>
    </source>
</evidence>
<evidence type="ECO:0000313" key="14">
    <source>
        <dbReference type="EMBL" id="MCD5316376.1"/>
    </source>
</evidence>